<dbReference type="RefSeq" id="XP_016626138.1">
    <property type="nucleotide sequence ID" value="XM_016782772.1"/>
</dbReference>
<dbReference type="Proteomes" id="UP000053411">
    <property type="component" value="Unassembled WGS sequence"/>
</dbReference>
<evidence type="ECO:0000259" key="1">
    <source>
        <dbReference type="Pfam" id="PF01636"/>
    </source>
</evidence>
<proteinExistence type="predicted"/>
<dbReference type="EMBL" id="KN848113">
    <property type="protein sequence ID" value="KIX92015.1"/>
    <property type="molecule type" value="Genomic_DNA"/>
</dbReference>
<dbReference type="Pfam" id="PF13391">
    <property type="entry name" value="HNH_2"/>
    <property type="match status" value="1"/>
</dbReference>
<dbReference type="Gene3D" id="3.90.1200.10">
    <property type="match status" value="1"/>
</dbReference>
<dbReference type="PANTHER" id="PTHR21310">
    <property type="entry name" value="AMINOGLYCOSIDE PHOSPHOTRANSFERASE-RELATED-RELATED"/>
    <property type="match status" value="1"/>
</dbReference>
<keyword evidence="4" id="KW-1185">Reference proteome</keyword>
<dbReference type="STRING" id="1442371.A0A0D2GR65"/>
<dbReference type="AlphaFoldDB" id="A0A0D2GR65"/>
<evidence type="ECO:0000313" key="3">
    <source>
        <dbReference type="EMBL" id="KIX92015.1"/>
    </source>
</evidence>
<dbReference type="SUPFAM" id="SSF56112">
    <property type="entry name" value="Protein kinase-like (PK-like)"/>
    <property type="match status" value="1"/>
</dbReference>
<dbReference type="InterPro" id="IPR051678">
    <property type="entry name" value="AGP_Transferase"/>
</dbReference>
<dbReference type="Pfam" id="PF01636">
    <property type="entry name" value="APH"/>
    <property type="match status" value="1"/>
</dbReference>
<dbReference type="GeneID" id="27718032"/>
<sequence>MATPLHRHQSSLQSFLDFSSSTVLNPDQYSQATAIFDQLVSRYEPFQAERTAYKYITLLRTVHESVVSKDSFLNHFFLFIDADLGHGQDAPSSDFSEILSRFDSLHAWSREQSDELQETLANFSDHLVNNFFLPLKASGRKSPPPTPTSLSLPQTPDHVIGTTQRLVRLRQQCLTRDRYRCVISRKFDLTEANARWERDGSNSKDDDGLPLKDETPEYLEVAHILPHSLTSLSGGVGDLQLVYISLYYFVVFIDEIVKSESKRVALQILKMFDPDAGHLIEGPDIDRSTNAITLTHHWHREFGDFTVSFQPSIDTYKIDYIDPDRPFRDPLLPINRQLYTTLTKTIDPPSPRLLAIHHAIARILHLSGVGKYITQIIQDMEESPPPMVSLPYNDDDVVRLCQQYELLQLPLLSHESTGRKVIRVSDGVVVKFGLGVTLQEASAQQIAFDRDVSRIPWVYGFFERADGLFWKTGYLVMEYIEGVTLEQVGWEQPGMLMRVAAAVNAINSISSKCPGPVAGGEAHHSLWSESGSGTAFQHVQELEAYLNDRLSFFGREAHIREDDLCFCHMDVAPRNFMVDLWGRLCLLDWATAGFFPR</sequence>
<feature type="domain" description="Aminoglycoside phosphotransferase" evidence="1">
    <location>
        <begin position="453"/>
        <end position="594"/>
    </location>
</feature>
<dbReference type="InterPro" id="IPR003615">
    <property type="entry name" value="HNH_nuc"/>
</dbReference>
<organism evidence="3 4">
    <name type="scientific">Fonsecaea multimorphosa CBS 102226</name>
    <dbReference type="NCBI Taxonomy" id="1442371"/>
    <lineage>
        <taxon>Eukaryota</taxon>
        <taxon>Fungi</taxon>
        <taxon>Dikarya</taxon>
        <taxon>Ascomycota</taxon>
        <taxon>Pezizomycotina</taxon>
        <taxon>Eurotiomycetes</taxon>
        <taxon>Chaetothyriomycetidae</taxon>
        <taxon>Chaetothyriales</taxon>
        <taxon>Herpotrichiellaceae</taxon>
        <taxon>Fonsecaea</taxon>
    </lineage>
</organism>
<gene>
    <name evidence="3" type="ORF">Z520_12286</name>
</gene>
<name>A0A0D2GR65_9EURO</name>
<dbReference type="PANTHER" id="PTHR21310:SF39">
    <property type="entry name" value="AMINOGLYCOSIDE PHOSPHOTRANSFERASE DOMAIN-CONTAINING PROTEIN"/>
    <property type="match status" value="1"/>
</dbReference>
<protein>
    <recommendedName>
        <fullName evidence="5">HNH nuclease domain-containing protein</fullName>
    </recommendedName>
</protein>
<evidence type="ECO:0000259" key="2">
    <source>
        <dbReference type="Pfam" id="PF13391"/>
    </source>
</evidence>
<evidence type="ECO:0008006" key="5">
    <source>
        <dbReference type="Google" id="ProtNLM"/>
    </source>
</evidence>
<dbReference type="OrthoDB" id="2104739at2759"/>
<dbReference type="InterPro" id="IPR002575">
    <property type="entry name" value="Aminoglycoside_PTrfase"/>
</dbReference>
<dbReference type="InterPro" id="IPR011009">
    <property type="entry name" value="Kinase-like_dom_sf"/>
</dbReference>
<reference evidence="3 4" key="1">
    <citation type="submission" date="2015-01" db="EMBL/GenBank/DDBJ databases">
        <title>The Genome Sequence of Fonsecaea multimorphosa CBS 102226.</title>
        <authorList>
            <consortium name="The Broad Institute Genomics Platform"/>
            <person name="Cuomo C."/>
            <person name="de Hoog S."/>
            <person name="Gorbushina A."/>
            <person name="Stielow B."/>
            <person name="Teixiera M."/>
            <person name="Abouelleil A."/>
            <person name="Chapman S.B."/>
            <person name="Priest M."/>
            <person name="Young S.K."/>
            <person name="Wortman J."/>
            <person name="Nusbaum C."/>
            <person name="Birren B."/>
        </authorList>
    </citation>
    <scope>NUCLEOTIDE SEQUENCE [LARGE SCALE GENOMIC DNA]</scope>
    <source>
        <strain evidence="3 4">CBS 102226</strain>
    </source>
</reference>
<dbReference type="VEuPathDB" id="FungiDB:Z520_12286"/>
<evidence type="ECO:0000313" key="4">
    <source>
        <dbReference type="Proteomes" id="UP000053411"/>
    </source>
</evidence>
<accession>A0A0D2GR65</accession>
<feature type="domain" description="HNH nuclease" evidence="2">
    <location>
        <begin position="215"/>
        <end position="310"/>
    </location>
</feature>